<organism evidence="1 2">
    <name type="scientific">Pocillopora meandrina</name>
    <dbReference type="NCBI Taxonomy" id="46732"/>
    <lineage>
        <taxon>Eukaryota</taxon>
        <taxon>Metazoa</taxon>
        <taxon>Cnidaria</taxon>
        <taxon>Anthozoa</taxon>
        <taxon>Hexacorallia</taxon>
        <taxon>Scleractinia</taxon>
        <taxon>Astrocoeniina</taxon>
        <taxon>Pocilloporidae</taxon>
        <taxon>Pocillopora</taxon>
    </lineage>
</organism>
<comment type="caution">
    <text evidence="1">The sequence shown here is derived from an EMBL/GenBank/DDBJ whole genome shotgun (WGS) entry which is preliminary data.</text>
</comment>
<evidence type="ECO:0008006" key="3">
    <source>
        <dbReference type="Google" id="ProtNLM"/>
    </source>
</evidence>
<accession>A0AAU9W277</accession>
<reference evidence="1 2" key="1">
    <citation type="submission" date="2022-05" db="EMBL/GenBank/DDBJ databases">
        <authorList>
            <consortium name="Genoscope - CEA"/>
            <person name="William W."/>
        </authorList>
    </citation>
    <scope>NUCLEOTIDE SEQUENCE [LARGE SCALE GENOMIC DNA]</scope>
</reference>
<sequence>MDIAEVLDKFDKEHHPRGETLPTRTILYRVKIVQAFLKSGTPLNRLEYLRDIFQEAGVTFIYRQKCESLSLSSPKRSTNLLPKLLGKDVSIIFDGTTRDEEALAMLIRYVHEWEVKMRLEWKHVPSMALFKAAQLFSPRCIKVSRPTAIDVDWLRVVPFLSSNDVIESLKDELPDYIAKANSTPDVFDDLTDTLPWWKATAQDLPCWAAAVQKMVFVQPSSAAAHQSGFFLCWSPCLWTSSMRPSKIILRQP</sequence>
<evidence type="ECO:0000313" key="2">
    <source>
        <dbReference type="Proteomes" id="UP001159428"/>
    </source>
</evidence>
<gene>
    <name evidence="1" type="ORF">PMEA_00031005</name>
</gene>
<evidence type="ECO:0000313" key="1">
    <source>
        <dbReference type="EMBL" id="CAH3044175.1"/>
    </source>
</evidence>
<dbReference type="AlphaFoldDB" id="A0AAU9W277"/>
<keyword evidence="2" id="KW-1185">Reference proteome</keyword>
<name>A0AAU9W277_9CNID</name>
<dbReference type="EMBL" id="CALNXJ010000007">
    <property type="protein sequence ID" value="CAH3044175.1"/>
    <property type="molecule type" value="Genomic_DNA"/>
</dbReference>
<proteinExistence type="predicted"/>
<protein>
    <recommendedName>
        <fullName evidence="3">HAT C-terminal dimerisation domain-containing protein</fullName>
    </recommendedName>
</protein>
<dbReference type="Proteomes" id="UP001159428">
    <property type="component" value="Unassembled WGS sequence"/>
</dbReference>